<dbReference type="InterPro" id="IPR036871">
    <property type="entry name" value="PX_dom_sf"/>
</dbReference>
<keyword evidence="1" id="KW-0433">Leucine-rich repeat</keyword>
<dbReference type="SMART" id="SM00312">
    <property type="entry name" value="PX"/>
    <property type="match status" value="1"/>
</dbReference>
<evidence type="ECO:0000259" key="3">
    <source>
        <dbReference type="PROSITE" id="PS50195"/>
    </source>
</evidence>
<dbReference type="FunFam" id="3.30.1520.10:FF:000020">
    <property type="entry name" value="nischarin isoform X1"/>
    <property type="match status" value="1"/>
</dbReference>
<dbReference type="SUPFAM" id="SSF64268">
    <property type="entry name" value="PX domain"/>
    <property type="match status" value="1"/>
</dbReference>
<organism evidence="4 5">
    <name type="scientific">Drosophila lebanonensis</name>
    <name type="common">Fruit fly</name>
    <name type="synonym">Scaptodrosophila lebanonensis</name>
    <dbReference type="NCBI Taxonomy" id="7225"/>
    <lineage>
        <taxon>Eukaryota</taxon>
        <taxon>Metazoa</taxon>
        <taxon>Ecdysozoa</taxon>
        <taxon>Arthropoda</taxon>
        <taxon>Hexapoda</taxon>
        <taxon>Insecta</taxon>
        <taxon>Pterygota</taxon>
        <taxon>Neoptera</taxon>
        <taxon>Endopterygota</taxon>
        <taxon>Diptera</taxon>
        <taxon>Brachycera</taxon>
        <taxon>Muscomorpha</taxon>
        <taxon>Ephydroidea</taxon>
        <taxon>Drosophilidae</taxon>
        <taxon>Scaptodrosophila</taxon>
    </lineage>
</organism>
<dbReference type="FunFam" id="3.80.10.10:FF:000567">
    <property type="entry name" value="nischarin isoform X1"/>
    <property type="match status" value="1"/>
</dbReference>
<reference evidence="5" key="1">
    <citation type="submission" date="2025-08" db="UniProtKB">
        <authorList>
            <consortium name="RefSeq"/>
        </authorList>
    </citation>
    <scope>IDENTIFICATION</scope>
    <source>
        <strain evidence="5">11010-0011.00</strain>
        <tissue evidence="5">Whole body</tissue>
    </source>
</reference>
<dbReference type="Gene3D" id="3.80.10.10">
    <property type="entry name" value="Ribonuclease Inhibitor"/>
    <property type="match status" value="2"/>
</dbReference>
<dbReference type="GO" id="GO:0005737">
    <property type="term" value="C:cytoplasm"/>
    <property type="evidence" value="ECO:0007669"/>
    <property type="project" value="TreeGrafter"/>
</dbReference>
<dbReference type="PANTHER" id="PTHR15454:SF35">
    <property type="entry name" value="NISCHARIN"/>
    <property type="match status" value="1"/>
</dbReference>
<protein>
    <submittedName>
        <fullName evidence="5">Nischarin</fullName>
    </submittedName>
</protein>
<evidence type="ECO:0000313" key="5">
    <source>
        <dbReference type="RefSeq" id="XP_030373208.1"/>
    </source>
</evidence>
<keyword evidence="4" id="KW-1185">Reference proteome</keyword>
<dbReference type="SUPFAM" id="SSF52075">
    <property type="entry name" value="Outer arm dynein light chain 1"/>
    <property type="match status" value="1"/>
</dbReference>
<dbReference type="Pfam" id="PF13855">
    <property type="entry name" value="LRR_8"/>
    <property type="match status" value="1"/>
</dbReference>
<proteinExistence type="predicted"/>
<evidence type="ECO:0000256" key="1">
    <source>
        <dbReference type="ARBA" id="ARBA00022614"/>
    </source>
</evidence>
<dbReference type="InterPro" id="IPR001683">
    <property type="entry name" value="PX_dom"/>
</dbReference>
<dbReference type="AlphaFoldDB" id="A0A6J2TDL1"/>
<dbReference type="Pfam" id="PF00787">
    <property type="entry name" value="PX"/>
    <property type="match status" value="1"/>
</dbReference>
<evidence type="ECO:0000313" key="4">
    <source>
        <dbReference type="Proteomes" id="UP000504634"/>
    </source>
</evidence>
<dbReference type="InterPro" id="IPR032675">
    <property type="entry name" value="LRR_dom_sf"/>
</dbReference>
<dbReference type="Proteomes" id="UP000504634">
    <property type="component" value="Unplaced"/>
</dbReference>
<dbReference type="PANTHER" id="PTHR15454">
    <property type="entry name" value="NISCHARIN RELATED"/>
    <property type="match status" value="1"/>
</dbReference>
<sequence length="486" mass="54957">MACFYRQHDDTEVTIPRYIESSTGITYYDIKVRVAQVEWLVERRYKDFAQLNEKLEEPSSRKLLPPKKLVGNKQPAFLETRREQLEKYLKELLIHFRTQLPQVLAEFLEFNKYDIIYLLQDLAKLFNECGDALLSARKEYNFSALEVFAISERLSLPCPPQSCNIEERGKFDFSHVLDFCSQLAVLVVTPSKENASFGDYNAVDVPIGRSNIIPNRLSFNLNAFRQLKTLKFSALSTENIVDIEQLKPSLEQIRVHNTTITHINQVLLCDNLHKACDVPSVLPPGIVSEVAATSKAALLSTDSWSNLAELDLTGNLLTQIDGSVRTAPKLRCLLLEQNRIRTIQNLSELPHLQVLSLSVNLIGECVDWHLELGNLVTLNLAQNKLKELSGLRKLLSLVNLDLSCNLIELLDEVDHLAGLPLLETLRLTGNPLAGSVDYRPRVLARFHERANEISLDNEPGTAVELDTALVLSALLKSKQRQQQQQK</sequence>
<dbReference type="PROSITE" id="PS50195">
    <property type="entry name" value="PX"/>
    <property type="match status" value="1"/>
</dbReference>
<evidence type="ECO:0000256" key="2">
    <source>
        <dbReference type="ARBA" id="ARBA00022737"/>
    </source>
</evidence>
<name>A0A6J2TDL1_DROLE</name>
<dbReference type="GO" id="GO:0035091">
    <property type="term" value="F:phosphatidylinositol binding"/>
    <property type="evidence" value="ECO:0007669"/>
    <property type="project" value="InterPro"/>
</dbReference>
<feature type="domain" description="PX" evidence="3">
    <location>
        <begin position="6"/>
        <end position="114"/>
    </location>
</feature>
<accession>A0A6J2TDL1</accession>
<dbReference type="RefSeq" id="XP_030373208.1">
    <property type="nucleotide sequence ID" value="XM_030517348.1"/>
</dbReference>
<gene>
    <name evidence="5" type="primary">LOC115623135</name>
</gene>
<dbReference type="Gene3D" id="3.30.1520.10">
    <property type="entry name" value="Phox-like domain"/>
    <property type="match status" value="1"/>
</dbReference>
<dbReference type="SMART" id="SM00365">
    <property type="entry name" value="LRR_SD22"/>
    <property type="match status" value="4"/>
</dbReference>
<dbReference type="OrthoDB" id="430293at2759"/>
<dbReference type="GeneID" id="115623135"/>
<keyword evidence="2" id="KW-0677">Repeat</keyword>
<dbReference type="InterPro" id="IPR001611">
    <property type="entry name" value="Leu-rich_rpt"/>
</dbReference>
<dbReference type="PROSITE" id="PS51450">
    <property type="entry name" value="LRR"/>
    <property type="match status" value="3"/>
</dbReference>